<feature type="transmembrane region" description="Helical" evidence="5">
    <location>
        <begin position="379"/>
        <end position="399"/>
    </location>
</feature>
<reference evidence="7 8" key="1">
    <citation type="submission" date="2024-03" db="EMBL/GenBank/DDBJ databases">
        <title>Natural products discovery in diverse microorganisms through a two-stage MS feature dereplication strategy.</title>
        <authorList>
            <person name="Zhang R."/>
        </authorList>
    </citation>
    <scope>NUCLEOTIDE SEQUENCE [LARGE SCALE GENOMIC DNA]</scope>
    <source>
        <strain evidence="7 8">18930</strain>
    </source>
</reference>
<organism evidence="7 8">
    <name type="scientific">Rhodococcus sovatensis</name>
    <dbReference type="NCBI Taxonomy" id="1805840"/>
    <lineage>
        <taxon>Bacteria</taxon>
        <taxon>Bacillati</taxon>
        <taxon>Actinomycetota</taxon>
        <taxon>Actinomycetes</taxon>
        <taxon>Mycobacteriales</taxon>
        <taxon>Nocardiaceae</taxon>
        <taxon>Rhodococcus</taxon>
    </lineage>
</organism>
<evidence type="ECO:0000256" key="3">
    <source>
        <dbReference type="ARBA" id="ARBA00022989"/>
    </source>
</evidence>
<evidence type="ECO:0000256" key="4">
    <source>
        <dbReference type="ARBA" id="ARBA00023136"/>
    </source>
</evidence>
<feature type="transmembrane region" description="Helical" evidence="5">
    <location>
        <begin position="171"/>
        <end position="194"/>
    </location>
</feature>
<dbReference type="InterPro" id="IPR020846">
    <property type="entry name" value="MFS_dom"/>
</dbReference>
<evidence type="ECO:0000256" key="2">
    <source>
        <dbReference type="ARBA" id="ARBA00022692"/>
    </source>
</evidence>
<evidence type="ECO:0000256" key="1">
    <source>
        <dbReference type="ARBA" id="ARBA00004651"/>
    </source>
</evidence>
<dbReference type="InterPro" id="IPR011701">
    <property type="entry name" value="MFS"/>
</dbReference>
<feature type="transmembrane region" description="Helical" evidence="5">
    <location>
        <begin position="252"/>
        <end position="273"/>
    </location>
</feature>
<keyword evidence="3 5" id="KW-1133">Transmembrane helix</keyword>
<protein>
    <submittedName>
        <fullName evidence="7">MFS transporter</fullName>
    </submittedName>
</protein>
<dbReference type="RefSeq" id="WP_338889303.1">
    <property type="nucleotide sequence ID" value="NZ_CP147846.1"/>
</dbReference>
<dbReference type="InterPro" id="IPR036259">
    <property type="entry name" value="MFS_trans_sf"/>
</dbReference>
<dbReference type="Pfam" id="PF07690">
    <property type="entry name" value="MFS_1"/>
    <property type="match status" value="1"/>
</dbReference>
<dbReference type="EMBL" id="CP147846">
    <property type="protein sequence ID" value="WXG68844.1"/>
    <property type="molecule type" value="Genomic_DNA"/>
</dbReference>
<feature type="transmembrane region" description="Helical" evidence="5">
    <location>
        <begin position="340"/>
        <end position="358"/>
    </location>
</feature>
<keyword evidence="4 5" id="KW-0472">Membrane</keyword>
<evidence type="ECO:0000313" key="8">
    <source>
        <dbReference type="Proteomes" id="UP001432000"/>
    </source>
</evidence>
<evidence type="ECO:0000256" key="5">
    <source>
        <dbReference type="SAM" id="Phobius"/>
    </source>
</evidence>
<gene>
    <name evidence="7" type="ORF">WDS16_27305</name>
</gene>
<dbReference type="Proteomes" id="UP001432000">
    <property type="component" value="Chromosome"/>
</dbReference>
<evidence type="ECO:0000259" key="6">
    <source>
        <dbReference type="PROSITE" id="PS50850"/>
    </source>
</evidence>
<feature type="transmembrane region" description="Helical" evidence="5">
    <location>
        <begin position="317"/>
        <end position="334"/>
    </location>
</feature>
<dbReference type="PANTHER" id="PTHR23528">
    <property type="match status" value="1"/>
</dbReference>
<feature type="transmembrane region" description="Helical" evidence="5">
    <location>
        <begin position="137"/>
        <end position="159"/>
    </location>
</feature>
<feature type="transmembrane region" description="Helical" evidence="5">
    <location>
        <begin position="200"/>
        <end position="219"/>
    </location>
</feature>
<sequence length="431" mass="44831">MSDPTARHSTSEQFRTAATGGQSRVSARWSVLFGLAWTGVWMAQLAPFQYLLPVQLTAALGEPVSADGTGWQASVVDFGVVSGLAAVCMAIGLPLAGALSDRTSGRFGRRRPWIAIGTLVFACALVGLGFQTSTTGIAVWWCAAMFGFCAVASALTALIKDRVPHEQRGTVAGAMSMAQAFGLIVGLGSVAVLALTADSAYILLAAFLCACAAPFFLSAGTEPAAVSRSTTAAHLSLSPLALLRLHDFRWALIGRITVNFGNSLCTCLLIYFLQYDLKIADPGSALLLLTVAYIASVLAVSMVCGWLSDRVGRRKPFIVGSAALQSVAAVLLMVSDSLWSTVVALAIIGAGYGCYMGIDQALGADVLPDAENSGKELGVMNVALIVPPAICPLLGAGLVDLFDGSFVELFATSGILTFIGGLAVLRIRSVR</sequence>
<proteinExistence type="predicted"/>
<dbReference type="PROSITE" id="PS50850">
    <property type="entry name" value="MFS"/>
    <property type="match status" value="1"/>
</dbReference>
<accession>A0ABZ2PI59</accession>
<feature type="transmembrane region" description="Helical" evidence="5">
    <location>
        <begin position="405"/>
        <end position="425"/>
    </location>
</feature>
<feature type="transmembrane region" description="Helical" evidence="5">
    <location>
        <begin position="78"/>
        <end position="100"/>
    </location>
</feature>
<evidence type="ECO:0000313" key="7">
    <source>
        <dbReference type="EMBL" id="WXG68844.1"/>
    </source>
</evidence>
<name>A0ABZ2PI59_9NOCA</name>
<keyword evidence="8" id="KW-1185">Reference proteome</keyword>
<comment type="subcellular location">
    <subcellularLocation>
        <location evidence="1">Cell membrane</location>
        <topology evidence="1">Multi-pass membrane protein</topology>
    </subcellularLocation>
</comment>
<feature type="domain" description="Major facilitator superfamily (MFS) profile" evidence="6">
    <location>
        <begin position="39"/>
        <end position="431"/>
    </location>
</feature>
<dbReference type="PANTHER" id="PTHR23528:SF1">
    <property type="entry name" value="MAJOR FACILITATOR SUPERFAMILY (MFS) PROFILE DOMAIN-CONTAINING PROTEIN"/>
    <property type="match status" value="1"/>
</dbReference>
<keyword evidence="2 5" id="KW-0812">Transmembrane</keyword>
<feature type="transmembrane region" description="Helical" evidence="5">
    <location>
        <begin position="31"/>
        <end position="52"/>
    </location>
</feature>
<feature type="transmembrane region" description="Helical" evidence="5">
    <location>
        <begin position="112"/>
        <end position="131"/>
    </location>
</feature>
<dbReference type="SUPFAM" id="SSF103473">
    <property type="entry name" value="MFS general substrate transporter"/>
    <property type="match status" value="1"/>
</dbReference>
<feature type="transmembrane region" description="Helical" evidence="5">
    <location>
        <begin position="285"/>
        <end position="305"/>
    </location>
</feature>
<dbReference type="Gene3D" id="1.20.1250.20">
    <property type="entry name" value="MFS general substrate transporter like domains"/>
    <property type="match status" value="2"/>
</dbReference>